<comment type="caution">
    <text evidence="1">The sequence shown here is derived from an EMBL/GenBank/DDBJ whole genome shotgun (WGS) entry which is preliminary data.</text>
</comment>
<proteinExistence type="predicted"/>
<accession>A0A8H5H710</accession>
<evidence type="ECO:0000313" key="2">
    <source>
        <dbReference type="Proteomes" id="UP000518752"/>
    </source>
</evidence>
<dbReference type="OrthoDB" id="10248186at2759"/>
<dbReference type="EMBL" id="JAACJN010000081">
    <property type="protein sequence ID" value="KAF5377785.1"/>
    <property type="molecule type" value="Genomic_DNA"/>
</dbReference>
<dbReference type="Proteomes" id="UP000518752">
    <property type="component" value="Unassembled WGS sequence"/>
</dbReference>
<sequence>MSKHHPDLIMCRRQPGIVEMKLSDVYVKNVTENVQCAILTSAQKLWYASATSVISVLMVVDALSAAHPEFLMPTIVPSVRDLRKTEMGVQKL</sequence>
<evidence type="ECO:0000313" key="1">
    <source>
        <dbReference type="EMBL" id="KAF5377785.1"/>
    </source>
</evidence>
<dbReference type="AlphaFoldDB" id="A0A8H5H710"/>
<organism evidence="1 2">
    <name type="scientific">Collybiopsis confluens</name>
    <dbReference type="NCBI Taxonomy" id="2823264"/>
    <lineage>
        <taxon>Eukaryota</taxon>
        <taxon>Fungi</taxon>
        <taxon>Dikarya</taxon>
        <taxon>Basidiomycota</taxon>
        <taxon>Agaricomycotina</taxon>
        <taxon>Agaricomycetes</taxon>
        <taxon>Agaricomycetidae</taxon>
        <taxon>Agaricales</taxon>
        <taxon>Marasmiineae</taxon>
        <taxon>Omphalotaceae</taxon>
        <taxon>Collybiopsis</taxon>
    </lineage>
</organism>
<gene>
    <name evidence="1" type="ORF">D9757_008073</name>
</gene>
<keyword evidence="2" id="KW-1185">Reference proteome</keyword>
<protein>
    <submittedName>
        <fullName evidence="1">Uncharacterized protein</fullName>
    </submittedName>
</protein>
<reference evidence="1 2" key="1">
    <citation type="journal article" date="2020" name="ISME J.">
        <title>Uncovering the hidden diversity of litter-decomposition mechanisms in mushroom-forming fungi.</title>
        <authorList>
            <person name="Floudas D."/>
            <person name="Bentzer J."/>
            <person name="Ahren D."/>
            <person name="Johansson T."/>
            <person name="Persson P."/>
            <person name="Tunlid A."/>
        </authorList>
    </citation>
    <scope>NUCLEOTIDE SEQUENCE [LARGE SCALE GENOMIC DNA]</scope>
    <source>
        <strain evidence="1 2">CBS 406.79</strain>
    </source>
</reference>
<name>A0A8H5H710_9AGAR</name>